<feature type="compositionally biased region" description="Low complexity" evidence="7">
    <location>
        <begin position="155"/>
        <end position="177"/>
    </location>
</feature>
<dbReference type="InterPro" id="IPR045877">
    <property type="entry name" value="ZFP36-like"/>
</dbReference>
<feature type="compositionally biased region" description="Pro residues" evidence="7">
    <location>
        <begin position="135"/>
        <end position="144"/>
    </location>
</feature>
<dbReference type="PROSITE" id="PS50103">
    <property type="entry name" value="ZF_C3H1"/>
    <property type="match status" value="2"/>
</dbReference>
<sequence length="469" mass="49395">PPVTPSSASSLSLSTLQAQIGTGPPQIQRRRISPPAAGAQAAPNSKPAGCSRVGAAAMQEAPLTPAHPVAFGFWPRPVCFPTADGLFFYGGCTPFVPCASPSPIGTPFVPCASPSPLGTPFVPCSSPSPLGSPFTPSPRLPPRAAPFTQNPRPSPRATPFTPSPSTSSRGTPFTPSPRAHPCGTPWSSSSSSGSRVDDAAATEHRLHLARLALQCQDATNRYELCLSHLADAAREAAALRLENSELRVINNDLAGRFAMLGGNQASAVALAGQLRGLHLGQMQVPVPVQAVASPPVLPMPMAGPASPAEKHAVMPKSISIRSTGYLKMARRGGKGKHGVTKPMDVGSQRVFVGVDVDGAKAEEHQGASDGGDRRGQVVKSASGLEFEAYSQGMYKTELCNKWEESGACLYGDQCQFAHGIAELRPIIRHPRYKTQVCRMVIGGGLCPYSYRCHFRHSITPADYIPLLHP</sequence>
<dbReference type="InterPro" id="IPR036855">
    <property type="entry name" value="Znf_CCCH_sf"/>
</dbReference>
<organism evidence="9 10">
    <name type="scientific">Aegilops tauschii subsp. strangulata</name>
    <name type="common">Goatgrass</name>
    <dbReference type="NCBI Taxonomy" id="200361"/>
    <lineage>
        <taxon>Eukaryota</taxon>
        <taxon>Viridiplantae</taxon>
        <taxon>Streptophyta</taxon>
        <taxon>Embryophyta</taxon>
        <taxon>Tracheophyta</taxon>
        <taxon>Spermatophyta</taxon>
        <taxon>Magnoliopsida</taxon>
        <taxon>Liliopsida</taxon>
        <taxon>Poales</taxon>
        <taxon>Poaceae</taxon>
        <taxon>BOP clade</taxon>
        <taxon>Pooideae</taxon>
        <taxon>Triticodae</taxon>
        <taxon>Triticeae</taxon>
        <taxon>Triticinae</taxon>
        <taxon>Aegilops</taxon>
    </lineage>
</organism>
<evidence type="ECO:0000256" key="3">
    <source>
        <dbReference type="ARBA" id="ARBA00022771"/>
    </source>
</evidence>
<feature type="compositionally biased region" description="Low complexity" evidence="7">
    <location>
        <begin position="1"/>
        <end position="16"/>
    </location>
</feature>
<dbReference type="GO" id="GO:0003729">
    <property type="term" value="F:mRNA binding"/>
    <property type="evidence" value="ECO:0007669"/>
    <property type="project" value="InterPro"/>
</dbReference>
<dbReference type="PANTHER" id="PTHR12547:SF162">
    <property type="entry name" value="ZINC FINGER CCCH DOMAIN-CONTAINING PROTEIN 15"/>
    <property type="match status" value="1"/>
</dbReference>
<keyword evidence="5" id="KW-0238">DNA-binding</keyword>
<evidence type="ECO:0000256" key="7">
    <source>
        <dbReference type="SAM" id="MobiDB-lite"/>
    </source>
</evidence>
<feature type="region of interest" description="Disordered" evidence="7">
    <location>
        <begin position="128"/>
        <end position="198"/>
    </location>
</feature>
<reference evidence="10" key="2">
    <citation type="journal article" date="2017" name="Nat. Plants">
        <title>The Aegilops tauschii genome reveals multiple impacts of transposons.</title>
        <authorList>
            <person name="Zhao G."/>
            <person name="Zou C."/>
            <person name="Li K."/>
            <person name="Wang K."/>
            <person name="Li T."/>
            <person name="Gao L."/>
            <person name="Zhang X."/>
            <person name="Wang H."/>
            <person name="Yang Z."/>
            <person name="Liu X."/>
            <person name="Jiang W."/>
            <person name="Mao L."/>
            <person name="Kong X."/>
            <person name="Jiao Y."/>
            <person name="Jia J."/>
        </authorList>
    </citation>
    <scope>NUCLEOTIDE SEQUENCE [LARGE SCALE GENOMIC DNA]</scope>
    <source>
        <strain evidence="10">cv. AL8/78</strain>
    </source>
</reference>
<keyword evidence="2" id="KW-0677">Repeat</keyword>
<feature type="zinc finger region" description="C3H1-type" evidence="6">
    <location>
        <begin position="393"/>
        <end position="421"/>
    </location>
</feature>
<dbReference type="Gene3D" id="4.10.1000.10">
    <property type="entry name" value="Zinc finger, CCCH-type"/>
    <property type="match status" value="2"/>
</dbReference>
<evidence type="ECO:0000256" key="4">
    <source>
        <dbReference type="ARBA" id="ARBA00022833"/>
    </source>
</evidence>
<evidence type="ECO:0000313" key="9">
    <source>
        <dbReference type="EnsemblPlants" id="AET1Gv20985100.2"/>
    </source>
</evidence>
<accession>A0A452ZZI6</accession>
<dbReference type="FunFam" id="4.10.1000.10:FF:000001">
    <property type="entry name" value="zinc finger CCCH domain-containing protein 15-like"/>
    <property type="match status" value="1"/>
</dbReference>
<feature type="zinc finger region" description="C3H1-type" evidence="6">
    <location>
        <begin position="431"/>
        <end position="459"/>
    </location>
</feature>
<feature type="domain" description="C3H1-type" evidence="8">
    <location>
        <begin position="431"/>
        <end position="459"/>
    </location>
</feature>
<dbReference type="PANTHER" id="PTHR12547">
    <property type="entry name" value="CCCH ZINC FINGER/TIS11-RELATED"/>
    <property type="match status" value="1"/>
</dbReference>
<dbReference type="STRING" id="200361.A0A452ZZI6"/>
<reference evidence="9" key="5">
    <citation type="journal article" date="2021" name="G3 (Bethesda)">
        <title>Aegilops tauschii genome assembly Aet v5.0 features greater sequence contiguity and improved annotation.</title>
        <authorList>
            <person name="Wang L."/>
            <person name="Zhu T."/>
            <person name="Rodriguez J.C."/>
            <person name="Deal K.R."/>
            <person name="Dubcovsky J."/>
            <person name="McGuire P.E."/>
            <person name="Lux T."/>
            <person name="Spannagl M."/>
            <person name="Mayer K.F.X."/>
            <person name="Baldrich P."/>
            <person name="Meyers B.C."/>
            <person name="Huo N."/>
            <person name="Gu Y.Q."/>
            <person name="Zhou H."/>
            <person name="Devos K.M."/>
            <person name="Bennetzen J.L."/>
            <person name="Unver T."/>
            <person name="Budak H."/>
            <person name="Gulick P.J."/>
            <person name="Galiba G."/>
            <person name="Kalapos B."/>
            <person name="Nelson D.R."/>
            <person name="Li P."/>
            <person name="You F.M."/>
            <person name="Luo M.C."/>
            <person name="Dvorak J."/>
        </authorList>
    </citation>
    <scope>NUCLEOTIDE SEQUENCE [LARGE SCALE GENOMIC DNA]</scope>
    <source>
        <strain evidence="9">cv. AL8/78</strain>
    </source>
</reference>
<dbReference type="GO" id="GO:0008270">
    <property type="term" value="F:zinc ion binding"/>
    <property type="evidence" value="ECO:0007669"/>
    <property type="project" value="UniProtKB-KW"/>
</dbReference>
<dbReference type="Gramene" id="AET1Gv20985100.2">
    <property type="protein sequence ID" value="AET1Gv20985100.2"/>
    <property type="gene ID" value="AET1Gv20985100"/>
</dbReference>
<evidence type="ECO:0000259" key="8">
    <source>
        <dbReference type="PROSITE" id="PS50103"/>
    </source>
</evidence>
<dbReference type="GO" id="GO:0003677">
    <property type="term" value="F:DNA binding"/>
    <property type="evidence" value="ECO:0007669"/>
    <property type="project" value="UniProtKB-KW"/>
</dbReference>
<reference evidence="9" key="3">
    <citation type="journal article" date="2017" name="Nature">
        <title>Genome sequence of the progenitor of the wheat D genome Aegilops tauschii.</title>
        <authorList>
            <person name="Luo M.C."/>
            <person name="Gu Y.Q."/>
            <person name="Puiu D."/>
            <person name="Wang H."/>
            <person name="Twardziok S.O."/>
            <person name="Deal K.R."/>
            <person name="Huo N."/>
            <person name="Zhu T."/>
            <person name="Wang L."/>
            <person name="Wang Y."/>
            <person name="McGuire P.E."/>
            <person name="Liu S."/>
            <person name="Long H."/>
            <person name="Ramasamy R.K."/>
            <person name="Rodriguez J.C."/>
            <person name="Van S.L."/>
            <person name="Yuan L."/>
            <person name="Wang Z."/>
            <person name="Xia Z."/>
            <person name="Xiao L."/>
            <person name="Anderson O.D."/>
            <person name="Ouyang S."/>
            <person name="Liang Y."/>
            <person name="Zimin A.V."/>
            <person name="Pertea G."/>
            <person name="Qi P."/>
            <person name="Bennetzen J.L."/>
            <person name="Dai X."/>
            <person name="Dawson M.W."/>
            <person name="Muller H.G."/>
            <person name="Kugler K."/>
            <person name="Rivarola-Duarte L."/>
            <person name="Spannagl M."/>
            <person name="Mayer K.F.X."/>
            <person name="Lu F.H."/>
            <person name="Bevan M.W."/>
            <person name="Leroy P."/>
            <person name="Li P."/>
            <person name="You F.M."/>
            <person name="Sun Q."/>
            <person name="Liu Z."/>
            <person name="Lyons E."/>
            <person name="Wicker T."/>
            <person name="Salzberg S.L."/>
            <person name="Devos K.M."/>
            <person name="Dvorak J."/>
        </authorList>
    </citation>
    <scope>NUCLEOTIDE SEQUENCE [LARGE SCALE GENOMIC DNA]</scope>
    <source>
        <strain evidence="9">cv. AL8/78</strain>
    </source>
</reference>
<evidence type="ECO:0000256" key="5">
    <source>
        <dbReference type="ARBA" id="ARBA00023125"/>
    </source>
</evidence>
<evidence type="ECO:0000256" key="2">
    <source>
        <dbReference type="ARBA" id="ARBA00022737"/>
    </source>
</evidence>
<feature type="domain" description="C3H1-type" evidence="8">
    <location>
        <begin position="393"/>
        <end position="421"/>
    </location>
</feature>
<feature type="region of interest" description="Disordered" evidence="7">
    <location>
        <begin position="1"/>
        <end position="50"/>
    </location>
</feature>
<reference evidence="10" key="1">
    <citation type="journal article" date="2014" name="Science">
        <title>Ancient hybridizations among the ancestral genomes of bread wheat.</title>
        <authorList>
            <consortium name="International Wheat Genome Sequencing Consortium,"/>
            <person name="Marcussen T."/>
            <person name="Sandve S.R."/>
            <person name="Heier L."/>
            <person name="Spannagl M."/>
            <person name="Pfeifer M."/>
            <person name="Jakobsen K.S."/>
            <person name="Wulff B.B."/>
            <person name="Steuernagel B."/>
            <person name="Mayer K.F."/>
            <person name="Olsen O.A."/>
        </authorList>
    </citation>
    <scope>NUCLEOTIDE SEQUENCE [LARGE SCALE GENOMIC DNA]</scope>
    <source>
        <strain evidence="10">cv. AL8/78</strain>
    </source>
</reference>
<protein>
    <recommendedName>
        <fullName evidence="8">C3H1-type domain-containing protein</fullName>
    </recommendedName>
</protein>
<dbReference type="Proteomes" id="UP000015105">
    <property type="component" value="Chromosome 1D"/>
</dbReference>
<dbReference type="SMART" id="SM00356">
    <property type="entry name" value="ZnF_C3H1"/>
    <property type="match status" value="2"/>
</dbReference>
<dbReference type="InterPro" id="IPR000571">
    <property type="entry name" value="Znf_CCCH"/>
</dbReference>
<proteinExistence type="predicted"/>
<dbReference type="EnsemblPlants" id="AET1Gv20985100.2">
    <property type="protein sequence ID" value="AET1Gv20985100.2"/>
    <property type="gene ID" value="AET1Gv20985100"/>
</dbReference>
<keyword evidence="10" id="KW-1185">Reference proteome</keyword>
<dbReference type="AlphaFoldDB" id="A0A452ZZI6"/>
<evidence type="ECO:0000313" key="10">
    <source>
        <dbReference type="Proteomes" id="UP000015105"/>
    </source>
</evidence>
<evidence type="ECO:0000256" key="6">
    <source>
        <dbReference type="PROSITE-ProRule" id="PRU00723"/>
    </source>
</evidence>
<dbReference type="SUPFAM" id="SSF90229">
    <property type="entry name" value="CCCH zinc finger"/>
    <property type="match status" value="2"/>
</dbReference>
<reference evidence="9" key="4">
    <citation type="submission" date="2019-03" db="UniProtKB">
        <authorList>
            <consortium name="EnsemblPlants"/>
        </authorList>
    </citation>
    <scope>IDENTIFICATION</scope>
</reference>
<evidence type="ECO:0000256" key="1">
    <source>
        <dbReference type="ARBA" id="ARBA00022723"/>
    </source>
</evidence>
<name>A0A452ZZI6_AEGTS</name>
<keyword evidence="4 6" id="KW-0862">Zinc</keyword>
<dbReference type="Pfam" id="PF00642">
    <property type="entry name" value="zf-CCCH"/>
    <property type="match status" value="1"/>
</dbReference>
<keyword evidence="3 6" id="KW-0863">Zinc-finger</keyword>
<keyword evidence="1 6" id="KW-0479">Metal-binding</keyword>